<dbReference type="CDD" id="cd18746">
    <property type="entry name" value="PIN_VapC4-5_FitB-like"/>
    <property type="match status" value="1"/>
</dbReference>
<dbReference type="Pfam" id="PF01850">
    <property type="entry name" value="PIN"/>
    <property type="match status" value="1"/>
</dbReference>
<proteinExistence type="inferred from homology"/>
<dbReference type="PANTHER" id="PTHR33653">
    <property type="entry name" value="RIBONUCLEASE VAPC2"/>
    <property type="match status" value="1"/>
</dbReference>
<evidence type="ECO:0000256" key="2">
    <source>
        <dbReference type="ARBA" id="ARBA00022649"/>
    </source>
</evidence>
<keyword evidence="3 8" id="KW-0540">Nuclease</keyword>
<feature type="domain" description="PIN" evidence="9">
    <location>
        <begin position="3"/>
        <end position="120"/>
    </location>
</feature>
<keyword evidence="11" id="KW-1185">Reference proteome</keyword>
<dbReference type="GeneID" id="77320026"/>
<dbReference type="InterPro" id="IPR050556">
    <property type="entry name" value="Type_II_TA_system_RNase"/>
</dbReference>
<evidence type="ECO:0000313" key="11">
    <source>
        <dbReference type="Proteomes" id="UP001208935"/>
    </source>
</evidence>
<comment type="function">
    <text evidence="8">Toxic component of a toxin-antitoxin (TA) system. An RNase.</text>
</comment>
<evidence type="ECO:0000259" key="9">
    <source>
        <dbReference type="Pfam" id="PF01850"/>
    </source>
</evidence>
<name>A0ABT3KTY7_9BURK</name>
<dbReference type="EC" id="3.1.-.-" evidence="8"/>
<dbReference type="Proteomes" id="UP001208935">
    <property type="component" value="Unassembled WGS sequence"/>
</dbReference>
<evidence type="ECO:0000256" key="4">
    <source>
        <dbReference type="ARBA" id="ARBA00022723"/>
    </source>
</evidence>
<evidence type="ECO:0000256" key="6">
    <source>
        <dbReference type="ARBA" id="ARBA00022842"/>
    </source>
</evidence>
<dbReference type="SUPFAM" id="SSF88723">
    <property type="entry name" value="PIN domain-like"/>
    <property type="match status" value="1"/>
</dbReference>
<evidence type="ECO:0000256" key="5">
    <source>
        <dbReference type="ARBA" id="ARBA00022801"/>
    </source>
</evidence>
<dbReference type="InterPro" id="IPR022907">
    <property type="entry name" value="VapC_family"/>
</dbReference>
<comment type="similarity">
    <text evidence="7 8">Belongs to the PINc/VapC protein family.</text>
</comment>
<dbReference type="EMBL" id="QZCW01000002">
    <property type="protein sequence ID" value="MCW5321793.1"/>
    <property type="molecule type" value="Genomic_DNA"/>
</dbReference>
<evidence type="ECO:0000256" key="7">
    <source>
        <dbReference type="ARBA" id="ARBA00038093"/>
    </source>
</evidence>
<evidence type="ECO:0000313" key="10">
    <source>
        <dbReference type="EMBL" id="MCW5321793.1"/>
    </source>
</evidence>
<protein>
    <recommendedName>
        <fullName evidence="8">Ribonuclease VapC</fullName>
        <shortName evidence="8">RNase VapC</shortName>
        <ecNumber evidence="8">3.1.-.-</ecNumber>
    </recommendedName>
    <alternativeName>
        <fullName evidence="8">Toxin VapC</fullName>
    </alternativeName>
</protein>
<feature type="binding site" evidence="8">
    <location>
        <position position="5"/>
    </location>
    <ligand>
        <name>Mg(2+)</name>
        <dbReference type="ChEBI" id="CHEBI:18420"/>
    </ligand>
</feature>
<keyword evidence="6 8" id="KW-0460">Magnesium</keyword>
<evidence type="ECO:0000256" key="8">
    <source>
        <dbReference type="HAMAP-Rule" id="MF_00265"/>
    </source>
</evidence>
<reference evidence="11" key="1">
    <citation type="submission" date="2023-07" db="EMBL/GenBank/DDBJ databases">
        <title>Verminephrobacter genomes.</title>
        <authorList>
            <person name="Lund M.B."/>
        </authorList>
    </citation>
    <scope>NUCLEOTIDE SEQUENCE [LARGE SCALE GENOMIC DNA]</scope>
    <source>
        <strain evidence="11">AtM5-05</strain>
    </source>
</reference>
<dbReference type="InterPro" id="IPR029060">
    <property type="entry name" value="PIN-like_dom_sf"/>
</dbReference>
<evidence type="ECO:0000256" key="3">
    <source>
        <dbReference type="ARBA" id="ARBA00022722"/>
    </source>
</evidence>
<dbReference type="Gene3D" id="3.40.50.1010">
    <property type="entry name" value="5'-nuclease"/>
    <property type="match status" value="1"/>
</dbReference>
<gene>
    <name evidence="8" type="primary">vapC</name>
    <name evidence="10" type="ORF">D5039_11700</name>
</gene>
<evidence type="ECO:0000256" key="1">
    <source>
        <dbReference type="ARBA" id="ARBA00001946"/>
    </source>
</evidence>
<dbReference type="PANTHER" id="PTHR33653:SF1">
    <property type="entry name" value="RIBONUCLEASE VAPC2"/>
    <property type="match status" value="1"/>
</dbReference>
<keyword evidence="2 8" id="KW-1277">Toxin-antitoxin system</keyword>
<sequence length="141" mass="15586">MFILDTCVLAELRANKPRAAQAVRAWASQQPMAGLYLSAVTLMELEIGVQRMQRKDPVQGAHLRAWAERTTERFEDRILPITARTAWVCASLHVPNPRPLGDSLIAATALEHGFTVVTRNLADFAGTGVKIHDPWTQTAVD</sequence>
<keyword evidence="4 8" id="KW-0479">Metal-binding</keyword>
<comment type="caution">
    <text evidence="10">The sequence shown here is derived from an EMBL/GenBank/DDBJ whole genome shotgun (WGS) entry which is preliminary data.</text>
</comment>
<keyword evidence="8" id="KW-0800">Toxin</keyword>
<keyword evidence="5 8" id="KW-0378">Hydrolase</keyword>
<dbReference type="RefSeq" id="WP_010104387.1">
    <property type="nucleotide sequence ID" value="NZ_QZCV01000002.1"/>
</dbReference>
<feature type="binding site" evidence="8">
    <location>
        <position position="102"/>
    </location>
    <ligand>
        <name>Mg(2+)</name>
        <dbReference type="ChEBI" id="CHEBI:18420"/>
    </ligand>
</feature>
<organism evidence="10 11">
    <name type="scientific">Verminephrobacter aporrectodeae subsp. tuberculatae</name>
    <dbReference type="NCBI Taxonomy" id="1110392"/>
    <lineage>
        <taxon>Bacteria</taxon>
        <taxon>Pseudomonadati</taxon>
        <taxon>Pseudomonadota</taxon>
        <taxon>Betaproteobacteria</taxon>
        <taxon>Burkholderiales</taxon>
        <taxon>Comamonadaceae</taxon>
        <taxon>Verminephrobacter</taxon>
    </lineage>
</organism>
<comment type="cofactor">
    <cofactor evidence="1 8">
        <name>Mg(2+)</name>
        <dbReference type="ChEBI" id="CHEBI:18420"/>
    </cofactor>
</comment>
<dbReference type="InterPro" id="IPR002716">
    <property type="entry name" value="PIN_dom"/>
</dbReference>
<dbReference type="HAMAP" id="MF_00265">
    <property type="entry name" value="VapC_Nob1"/>
    <property type="match status" value="1"/>
</dbReference>
<accession>A0ABT3KTY7</accession>